<dbReference type="EMBL" id="BAAALF010000016">
    <property type="protein sequence ID" value="GAA1225569.1"/>
    <property type="molecule type" value="Genomic_DNA"/>
</dbReference>
<keyword evidence="2" id="KW-1185">Reference proteome</keyword>
<accession>A0ABP4GI03</accession>
<sequence>MDLENLPEVLGRVEDGAREAARVITTSAGPLRRPGVSAVASHRAFIPVTSAQWATVLDDAALPKLWLGLRALAQQVVGLGASTGRVVGRTLPTLLVQLRSSADALDTVAGEVLRFAPPDAVAGEAQLVEDLATHGRGFVQAVWDCAGDGWNESSWQDARTRGQSADAAAQTLLDIPATSHGSDSEDVFDRTLGVPSSELRVGKGPAFAARLAAAWSRDPEGLDRRMRDQTSHLLDDSLVLTGKVRLHLAVLAAADRPLLMHRAAALTRELVSSMLAVEPEQVRSAIAEHVRSEPAMLSTHRGLFNAWGIYKGAPSAEEQMRPVADMYKIVVEGDVKRTAKVLLRLLGRPVPPALTLATARELLASEQTQPLCSILASVIMPAWRNAVAHEDFHWDSSIGAPLLSGQQVDLGEILVEVGRARSVCLGFEHGVAIAYAQAPLKDSQSAEPHNEVARNLGILRAVGEAGQPVLDLRRIRTTVQLEVQSVSIKTLETLLGALVSGAEVDKSVERWEVHQGSRRPAFCVDRSAIDAVLSLAEVDDQDRKTLTFPPAGLPMIASGLANAGAPLDSAVSALLALAAAQVVGERDRLARRLTKNDREAGLDLLRTLQLTSRAVVAATAFIDEEAGRPLVMFAKLLQFEHDSLSGSKPVAMVNRVAPADRALRRHAPAFLPWIIEQSPG</sequence>
<reference evidence="2" key="1">
    <citation type="journal article" date="2019" name="Int. J. Syst. Evol. Microbiol.">
        <title>The Global Catalogue of Microorganisms (GCM) 10K type strain sequencing project: providing services to taxonomists for standard genome sequencing and annotation.</title>
        <authorList>
            <consortium name="The Broad Institute Genomics Platform"/>
            <consortium name="The Broad Institute Genome Sequencing Center for Infectious Disease"/>
            <person name="Wu L."/>
            <person name="Ma J."/>
        </authorList>
    </citation>
    <scope>NUCLEOTIDE SEQUENCE [LARGE SCALE GENOMIC DNA]</scope>
    <source>
        <strain evidence="2">JCM 13004</strain>
    </source>
</reference>
<evidence type="ECO:0000313" key="2">
    <source>
        <dbReference type="Proteomes" id="UP001500037"/>
    </source>
</evidence>
<comment type="caution">
    <text evidence="1">The sequence shown here is derived from an EMBL/GenBank/DDBJ whole genome shotgun (WGS) entry which is preliminary data.</text>
</comment>
<proteinExistence type="predicted"/>
<gene>
    <name evidence="1" type="ORF">GCM10009665_15020</name>
</gene>
<dbReference type="Proteomes" id="UP001500037">
    <property type="component" value="Unassembled WGS sequence"/>
</dbReference>
<organism evidence="1 2">
    <name type="scientific">Kitasatospora nipponensis</name>
    <dbReference type="NCBI Taxonomy" id="258049"/>
    <lineage>
        <taxon>Bacteria</taxon>
        <taxon>Bacillati</taxon>
        <taxon>Actinomycetota</taxon>
        <taxon>Actinomycetes</taxon>
        <taxon>Kitasatosporales</taxon>
        <taxon>Streptomycetaceae</taxon>
        <taxon>Kitasatospora</taxon>
    </lineage>
</organism>
<name>A0ABP4GI03_9ACTN</name>
<protein>
    <submittedName>
        <fullName evidence="1">Uncharacterized protein</fullName>
    </submittedName>
</protein>
<dbReference type="RefSeq" id="WP_344440440.1">
    <property type="nucleotide sequence ID" value="NZ_BAAALF010000016.1"/>
</dbReference>
<evidence type="ECO:0000313" key="1">
    <source>
        <dbReference type="EMBL" id="GAA1225569.1"/>
    </source>
</evidence>